<dbReference type="RefSeq" id="WP_248154837.1">
    <property type="nucleotide sequence ID" value="NZ_JALNMJ010000008.1"/>
</dbReference>
<evidence type="ECO:0000256" key="8">
    <source>
        <dbReference type="SAM" id="Phobius"/>
    </source>
</evidence>
<evidence type="ECO:0000256" key="3">
    <source>
        <dbReference type="ARBA" id="ARBA00022475"/>
    </source>
</evidence>
<feature type="transmembrane region" description="Helical" evidence="8">
    <location>
        <begin position="542"/>
        <end position="564"/>
    </location>
</feature>
<evidence type="ECO:0000256" key="2">
    <source>
        <dbReference type="ARBA" id="ARBA00008017"/>
    </source>
</evidence>
<dbReference type="PANTHER" id="PTHR30460:SF0">
    <property type="entry name" value="MODERATE CONDUCTANCE MECHANOSENSITIVE CHANNEL YBIO"/>
    <property type="match status" value="1"/>
</dbReference>
<feature type="signal peptide" evidence="9">
    <location>
        <begin position="1"/>
        <end position="24"/>
    </location>
</feature>
<dbReference type="Gene3D" id="1.10.287.1260">
    <property type="match status" value="1"/>
</dbReference>
<evidence type="ECO:0000256" key="1">
    <source>
        <dbReference type="ARBA" id="ARBA00004651"/>
    </source>
</evidence>
<feature type="domain" description="Moderate conductance mechanosensitive channel YbiO-like transmembrane helix 1" evidence="13">
    <location>
        <begin position="383"/>
        <end position="461"/>
    </location>
</feature>
<keyword evidence="15" id="KW-1185">Reference proteome</keyword>
<dbReference type="EMBL" id="JALNMJ010000008">
    <property type="protein sequence ID" value="MCK7613215.1"/>
    <property type="molecule type" value="Genomic_DNA"/>
</dbReference>
<feature type="domain" description="Mechanosensitive ion channel MscS C-terminal" evidence="11">
    <location>
        <begin position="636"/>
        <end position="719"/>
    </location>
</feature>
<dbReference type="Pfam" id="PF25392">
    <property type="entry name" value="MS_channel_TM1"/>
    <property type="match status" value="1"/>
</dbReference>
<feature type="transmembrane region" description="Helical" evidence="8">
    <location>
        <begin position="436"/>
        <end position="456"/>
    </location>
</feature>
<feature type="transmembrane region" description="Helical" evidence="8">
    <location>
        <begin position="517"/>
        <end position="536"/>
    </location>
</feature>
<feature type="transmembrane region" description="Helical" evidence="8">
    <location>
        <begin position="302"/>
        <end position="321"/>
    </location>
</feature>
<accession>A0ABT0GVH0</accession>
<sequence>MIPFRSSLFALVALLLAFASPALAQQAAAPEASAGSSSSQQIERANEALIKVLNDPESRAAFLELLKKSASDGQVGDANATAASETPGQDQAQPALQENFALRVGEYTRTLVDDTGYLLEQAMRSLNGLVLVARGEIPIKWDRAREIVVQVIFVLIAAYAGFLLSQVAAKLLYPRMSVYARYGGGFMRAFILILTSVVDGITVGIGWAVGNGAALLSYGGFDSGVTLQESLALNAFFIVGVALVALRFIFAPGRPELRLLPFTDESSLYWYRRLRLFMYWLIYGVFLAVPIANVAVSFVLGNALRFIVVLLGMIYLVVLVLRNRQRVHDGANDYAQHLQSALARKALAVAGRLWHLAALGYVAAVFIIWVTRPFDATTIIIRATGLSILTIMGGMVISLVMTKAIKGGIRLPEELNKTLPALQHRLNAFVPRLLKIIRFAVFLVTVLLLFEIWGVLGLLDWLASEAGVQLLSNYGSAFLVLLVAFTVWLAVMSWVDLRLQARSGYIVTARERTLFQLFRNASTVVIIVMATLLALSEIGVDIGPLIAGAGVVGLAISFGAQTLVKDIITGAFIQIENAINEGDVVTVAGITGTVEGLTVRSVRMRDIDGTTHIIPFSSVDMVSNFMRGFSYHVALIGVSYDTSISEAKDAMLEAFRRLQETEFGPKIIGEFEMHGVTNFGASSIDIRGRIKTLPGDQWSVGRAYNEFVKQVFDERNIEIPFPQVTYHAATPPFVEGQAKAKQRKDLPSSATEIADDAPADDGEN</sequence>
<evidence type="ECO:0000256" key="7">
    <source>
        <dbReference type="SAM" id="MobiDB-lite"/>
    </source>
</evidence>
<evidence type="ECO:0000256" key="4">
    <source>
        <dbReference type="ARBA" id="ARBA00022692"/>
    </source>
</evidence>
<keyword evidence="5 8" id="KW-1133">Transmembrane helix</keyword>
<feature type="transmembrane region" description="Helical" evidence="8">
    <location>
        <begin position="476"/>
        <end position="497"/>
    </location>
</feature>
<dbReference type="InterPro" id="IPR011066">
    <property type="entry name" value="MscS_channel_C_sf"/>
</dbReference>
<keyword evidence="9" id="KW-0732">Signal</keyword>
<proteinExistence type="inferred from homology"/>
<comment type="caution">
    <text evidence="14">The sequence shown here is derived from an EMBL/GenBank/DDBJ whole genome shotgun (WGS) entry which is preliminary data.</text>
</comment>
<dbReference type="Pfam" id="PF21088">
    <property type="entry name" value="MS_channel_1st"/>
    <property type="match status" value="1"/>
</dbReference>
<feature type="domain" description="Mechanosensitive ion channel transmembrane helices 2/3" evidence="12">
    <location>
        <begin position="522"/>
        <end position="561"/>
    </location>
</feature>
<feature type="chain" id="PRO_5047410518" evidence="9">
    <location>
        <begin position="25"/>
        <end position="764"/>
    </location>
</feature>
<feature type="domain" description="Mechanosensitive ion channel MscS" evidence="10">
    <location>
        <begin position="562"/>
        <end position="625"/>
    </location>
</feature>
<feature type="transmembrane region" description="Helical" evidence="8">
    <location>
        <begin position="376"/>
        <end position="401"/>
    </location>
</feature>
<dbReference type="InterPro" id="IPR010920">
    <property type="entry name" value="LSM_dom_sf"/>
</dbReference>
<keyword evidence="3" id="KW-1003">Cell membrane</keyword>
<dbReference type="Gene3D" id="2.30.30.60">
    <property type="match status" value="1"/>
</dbReference>
<gene>
    <name evidence="14" type="ORF">M0H32_13655</name>
</gene>
<evidence type="ECO:0000259" key="10">
    <source>
        <dbReference type="Pfam" id="PF00924"/>
    </source>
</evidence>
<evidence type="ECO:0000256" key="5">
    <source>
        <dbReference type="ARBA" id="ARBA00022989"/>
    </source>
</evidence>
<evidence type="ECO:0000313" key="14">
    <source>
        <dbReference type="EMBL" id="MCK7613215.1"/>
    </source>
</evidence>
<evidence type="ECO:0000256" key="9">
    <source>
        <dbReference type="SAM" id="SignalP"/>
    </source>
</evidence>
<dbReference type="Pfam" id="PF21082">
    <property type="entry name" value="MS_channel_3rd"/>
    <property type="match status" value="1"/>
</dbReference>
<keyword evidence="6 8" id="KW-0472">Membrane</keyword>
<evidence type="ECO:0000259" key="13">
    <source>
        <dbReference type="Pfam" id="PF25392"/>
    </source>
</evidence>
<dbReference type="SUPFAM" id="SSF82689">
    <property type="entry name" value="Mechanosensitive channel protein MscS (YggB), C-terminal domain"/>
    <property type="match status" value="1"/>
</dbReference>
<feature type="transmembrane region" description="Helical" evidence="8">
    <location>
        <begin position="353"/>
        <end position="370"/>
    </location>
</feature>
<dbReference type="PANTHER" id="PTHR30460">
    <property type="entry name" value="MODERATE CONDUCTANCE MECHANOSENSITIVE CHANNEL YBIO"/>
    <property type="match status" value="1"/>
</dbReference>
<feature type="compositionally biased region" description="Acidic residues" evidence="7">
    <location>
        <begin position="753"/>
        <end position="764"/>
    </location>
</feature>
<evidence type="ECO:0000313" key="15">
    <source>
        <dbReference type="Proteomes" id="UP001431221"/>
    </source>
</evidence>
<dbReference type="InterPro" id="IPR049278">
    <property type="entry name" value="MS_channel_C"/>
</dbReference>
<comment type="subcellular location">
    <subcellularLocation>
        <location evidence="1">Cell membrane</location>
        <topology evidence="1">Multi-pass membrane protein</topology>
    </subcellularLocation>
</comment>
<dbReference type="InterPro" id="IPR045276">
    <property type="entry name" value="YbiO_bact"/>
</dbReference>
<keyword evidence="4 8" id="KW-0812">Transmembrane</keyword>
<dbReference type="InterPro" id="IPR049142">
    <property type="entry name" value="MS_channel_1st"/>
</dbReference>
<organism evidence="14 15">
    <name type="scientific">Roseibium sediminicola</name>
    <dbReference type="NCBI Taxonomy" id="2933272"/>
    <lineage>
        <taxon>Bacteria</taxon>
        <taxon>Pseudomonadati</taxon>
        <taxon>Pseudomonadota</taxon>
        <taxon>Alphaproteobacteria</taxon>
        <taxon>Hyphomicrobiales</taxon>
        <taxon>Stappiaceae</taxon>
        <taxon>Roseibium</taxon>
    </lineage>
</organism>
<feature type="transmembrane region" description="Helical" evidence="8">
    <location>
        <begin position="147"/>
        <end position="173"/>
    </location>
</feature>
<dbReference type="InterPro" id="IPR057485">
    <property type="entry name" value="YbiO-like_TM1"/>
</dbReference>
<dbReference type="SUPFAM" id="SSF82861">
    <property type="entry name" value="Mechanosensitive channel protein MscS (YggB), transmembrane region"/>
    <property type="match status" value="1"/>
</dbReference>
<reference evidence="14" key="1">
    <citation type="submission" date="2022-04" db="EMBL/GenBank/DDBJ databases">
        <title>Roseibium sp. CAU 1639 isolated from mud.</title>
        <authorList>
            <person name="Kim W."/>
        </authorList>
    </citation>
    <scope>NUCLEOTIDE SEQUENCE</scope>
    <source>
        <strain evidence="14">CAU 1639</strain>
    </source>
</reference>
<feature type="region of interest" description="Disordered" evidence="7">
    <location>
        <begin position="736"/>
        <end position="764"/>
    </location>
</feature>
<dbReference type="InterPro" id="IPR023408">
    <property type="entry name" value="MscS_beta-dom_sf"/>
</dbReference>
<feature type="transmembrane region" description="Helical" evidence="8">
    <location>
        <begin position="230"/>
        <end position="250"/>
    </location>
</feature>
<dbReference type="Gene3D" id="3.30.70.100">
    <property type="match status" value="1"/>
</dbReference>
<feature type="transmembrane region" description="Helical" evidence="8">
    <location>
        <begin position="185"/>
        <end position="210"/>
    </location>
</feature>
<name>A0ABT0GVH0_9HYPH</name>
<dbReference type="Proteomes" id="UP001431221">
    <property type="component" value="Unassembled WGS sequence"/>
</dbReference>
<evidence type="ECO:0000259" key="12">
    <source>
        <dbReference type="Pfam" id="PF21088"/>
    </source>
</evidence>
<comment type="similarity">
    <text evidence="2">Belongs to the MscS (TC 1.A.23) family.</text>
</comment>
<feature type="transmembrane region" description="Helical" evidence="8">
    <location>
        <begin position="276"/>
        <end position="296"/>
    </location>
</feature>
<evidence type="ECO:0000256" key="6">
    <source>
        <dbReference type="ARBA" id="ARBA00023136"/>
    </source>
</evidence>
<protein>
    <submittedName>
        <fullName evidence="14">Mechanosensitive ion channel</fullName>
    </submittedName>
</protein>
<dbReference type="Pfam" id="PF00924">
    <property type="entry name" value="MS_channel_2nd"/>
    <property type="match status" value="1"/>
</dbReference>
<dbReference type="InterPro" id="IPR006685">
    <property type="entry name" value="MscS_channel_2nd"/>
</dbReference>
<dbReference type="InterPro" id="IPR011014">
    <property type="entry name" value="MscS_channel_TM-2"/>
</dbReference>
<dbReference type="SUPFAM" id="SSF50182">
    <property type="entry name" value="Sm-like ribonucleoproteins"/>
    <property type="match status" value="1"/>
</dbReference>
<evidence type="ECO:0000259" key="11">
    <source>
        <dbReference type="Pfam" id="PF21082"/>
    </source>
</evidence>